<comment type="cofactor">
    <cofactor evidence="18">
        <name>[4Fe-4S] cluster</name>
        <dbReference type="ChEBI" id="CHEBI:49883"/>
    </cofactor>
    <text evidence="18">Binds 1 [4Fe-4S] cluster.</text>
</comment>
<dbReference type="EC" id="1.3.5.1" evidence="5 18"/>
<comment type="subunit">
    <text evidence="4">Component of complex II composed of four subunits: a flavoprotein (FP), an iron-sulfur protein (IP), and a cytochrome b composed of a large and a small subunit.</text>
</comment>
<proteinExistence type="inferred from homology"/>
<evidence type="ECO:0000256" key="2">
    <source>
        <dbReference type="ARBA" id="ARBA00004788"/>
    </source>
</evidence>
<dbReference type="AlphaFoldDB" id="A0AAE8MQH2"/>
<keyword evidence="13" id="KW-0560">Oxidoreductase</keyword>
<dbReference type="GO" id="GO:0006099">
    <property type="term" value="P:tricarboxylic acid cycle"/>
    <property type="evidence" value="ECO:0007669"/>
    <property type="project" value="UniProtKB-KW"/>
</dbReference>
<evidence type="ECO:0000256" key="11">
    <source>
        <dbReference type="ARBA" id="ARBA00022723"/>
    </source>
</evidence>
<dbReference type="InterPro" id="IPR006058">
    <property type="entry name" value="2Fe2S_fd_BS"/>
</dbReference>
<dbReference type="FunFam" id="1.10.1060.10:FF:000001">
    <property type="entry name" value="Succinate dehydrogenase iron-sulfur subunit SdhB"/>
    <property type="match status" value="1"/>
</dbReference>
<evidence type="ECO:0000256" key="15">
    <source>
        <dbReference type="ARBA" id="ARBA00023014"/>
    </source>
</evidence>
<keyword evidence="16 18" id="KW-0003">3Fe-4S</keyword>
<comment type="similarity">
    <text evidence="3 18">Belongs to the succinate dehydrogenase/fumarate reductase iron-sulfur protein family.</text>
</comment>
<dbReference type="Proteomes" id="UP001187682">
    <property type="component" value="Unassembled WGS sequence"/>
</dbReference>
<keyword evidence="22" id="KW-1185">Reference proteome</keyword>
<keyword evidence="18" id="KW-0999">Mitochondrion inner membrane</keyword>
<evidence type="ECO:0000256" key="10">
    <source>
        <dbReference type="ARBA" id="ARBA00022714"/>
    </source>
</evidence>
<dbReference type="InterPro" id="IPR017896">
    <property type="entry name" value="4Fe4S_Fe-S-bd"/>
</dbReference>
<keyword evidence="7" id="KW-0813">Transport</keyword>
<evidence type="ECO:0000256" key="9">
    <source>
        <dbReference type="ARBA" id="ARBA00022532"/>
    </source>
</evidence>
<dbReference type="PROSITE" id="PS51379">
    <property type="entry name" value="4FE4S_FER_2"/>
    <property type="match status" value="1"/>
</dbReference>
<dbReference type="GO" id="GO:0008177">
    <property type="term" value="F:succinate dehydrogenase (quinone) activity"/>
    <property type="evidence" value="ECO:0007669"/>
    <property type="project" value="UniProtKB-EC"/>
</dbReference>
<dbReference type="SUPFAM" id="SSF54292">
    <property type="entry name" value="2Fe-2S ferredoxin-like"/>
    <property type="match status" value="1"/>
</dbReference>
<keyword evidence="14 18" id="KW-0408">Iron</keyword>
<evidence type="ECO:0000256" key="13">
    <source>
        <dbReference type="ARBA" id="ARBA00023002"/>
    </source>
</evidence>
<evidence type="ECO:0000256" key="1">
    <source>
        <dbReference type="ARBA" id="ARBA00004443"/>
    </source>
</evidence>
<keyword evidence="12" id="KW-0249">Electron transport</keyword>
<comment type="caution">
    <text evidence="21">The sequence shown here is derived from an EMBL/GenBank/DDBJ whole genome shotgun (WGS) entry which is preliminary data.</text>
</comment>
<keyword evidence="8 18" id="KW-0004">4Fe-4S</keyword>
<keyword evidence="9" id="KW-0816">Tricarboxylic acid cycle</keyword>
<dbReference type="EMBL" id="ONZQ02000001">
    <property type="protein sequence ID" value="SPN96720.1"/>
    <property type="molecule type" value="Genomic_DNA"/>
</dbReference>
<sequence>MAALRTTTSRLLGSSLAAAGRCSPLRPATSAFARSMATVSDAPSPETKPAPRIKKFQVYRWDPNNATEKAKLQDFELDLNETGEMVLDALFKIKDEQDPSLVFRRSCREGICGSCAMNINGQNHLACLCRIPDDDKPVKIYPLPHTYVVRDLVPDLTHFYAQLKSVKPTLIRDTPSPDGKEYRQSIEERHKLDGLDECVLCACCSTSCPSYWWNSEEYLGPAVLLQSYRWLADSRDERGPQRLAALNDSMALYRCHTILNCTRACPKGLNPGLAIANIKKELALSN</sequence>
<evidence type="ECO:0000256" key="16">
    <source>
        <dbReference type="ARBA" id="ARBA00023291"/>
    </source>
</evidence>
<reference evidence="21" key="1">
    <citation type="submission" date="2018-03" db="EMBL/GenBank/DDBJ databases">
        <authorList>
            <person name="Guldener U."/>
        </authorList>
    </citation>
    <scope>NUCLEOTIDE SEQUENCE</scope>
</reference>
<dbReference type="InterPro" id="IPR001041">
    <property type="entry name" value="2Fe-2S_ferredoxin-type"/>
</dbReference>
<dbReference type="PANTHER" id="PTHR11921:SF29">
    <property type="entry name" value="SUCCINATE DEHYDROGENASE [UBIQUINONE] IRON-SULFUR SUBUNIT, MITOCHONDRIAL"/>
    <property type="match status" value="1"/>
</dbReference>
<comment type="function">
    <text evidence="18">Iron-sulfur protein (IP) subunit of succinate dehydrogenase (SDH) that is involved in complex II of the mitochondrial electron transport chain and is responsible for transferring electrons from succinate to ubiquinone (coenzyme Q).</text>
</comment>
<dbReference type="InterPro" id="IPR036010">
    <property type="entry name" value="2Fe-2S_ferredoxin-like_sf"/>
</dbReference>
<evidence type="ECO:0000256" key="3">
    <source>
        <dbReference type="ARBA" id="ARBA00009433"/>
    </source>
</evidence>
<dbReference type="InterPro" id="IPR017900">
    <property type="entry name" value="4Fe4S_Fe_S_CS"/>
</dbReference>
<evidence type="ECO:0000313" key="21">
    <source>
        <dbReference type="EMBL" id="SPN96720.1"/>
    </source>
</evidence>
<evidence type="ECO:0000256" key="8">
    <source>
        <dbReference type="ARBA" id="ARBA00022485"/>
    </source>
</evidence>
<comment type="subcellular location">
    <subcellularLocation>
        <location evidence="1 18">Mitochondrion inner membrane</location>
        <topology evidence="1 18">Peripheral membrane protein</topology>
        <orientation evidence="1 18">Matrix side</orientation>
    </subcellularLocation>
</comment>
<dbReference type="GO" id="GO:0046872">
    <property type="term" value="F:metal ion binding"/>
    <property type="evidence" value="ECO:0007669"/>
    <property type="project" value="UniProtKB-KW"/>
</dbReference>
<dbReference type="PANTHER" id="PTHR11921">
    <property type="entry name" value="SUCCINATE DEHYDROGENASE IRON-SULFUR PROTEIN"/>
    <property type="match status" value="1"/>
</dbReference>
<dbReference type="InterPro" id="IPR012675">
    <property type="entry name" value="Beta-grasp_dom_sf"/>
</dbReference>
<comment type="cofactor">
    <cofactor evidence="18">
        <name>[2Fe-2S] cluster</name>
        <dbReference type="ChEBI" id="CHEBI:190135"/>
    </cofactor>
    <text evidence="18">Binds 1 [2Fe-2S] cluster.</text>
</comment>
<evidence type="ECO:0000256" key="12">
    <source>
        <dbReference type="ARBA" id="ARBA00022982"/>
    </source>
</evidence>
<evidence type="ECO:0000313" key="22">
    <source>
        <dbReference type="Proteomes" id="UP001187682"/>
    </source>
</evidence>
<dbReference type="Pfam" id="PF13085">
    <property type="entry name" value="Fer2_3"/>
    <property type="match status" value="1"/>
</dbReference>
<evidence type="ECO:0000256" key="18">
    <source>
        <dbReference type="RuleBase" id="RU361237"/>
    </source>
</evidence>
<dbReference type="InterPro" id="IPR025192">
    <property type="entry name" value="Succ_DH/fum_Rdtase_N"/>
</dbReference>
<evidence type="ECO:0000256" key="17">
    <source>
        <dbReference type="ARBA" id="ARBA00049220"/>
    </source>
</evidence>
<evidence type="ECO:0000259" key="19">
    <source>
        <dbReference type="PROSITE" id="PS51085"/>
    </source>
</evidence>
<dbReference type="NCBIfam" id="NF004616">
    <property type="entry name" value="PRK05950.1"/>
    <property type="match status" value="1"/>
</dbReference>
<keyword evidence="18" id="KW-0496">Mitochondrion</keyword>
<dbReference type="PROSITE" id="PS00198">
    <property type="entry name" value="4FE4S_FER_1"/>
    <property type="match status" value="1"/>
</dbReference>
<keyword evidence="11 18" id="KW-0479">Metal-binding</keyword>
<comment type="cofactor">
    <cofactor evidence="18">
        <name>[3Fe-4S] cluster</name>
        <dbReference type="ChEBI" id="CHEBI:21137"/>
    </cofactor>
    <text evidence="18">Binds 1 [3Fe-4S] cluster.</text>
</comment>
<dbReference type="Gene3D" id="3.10.20.30">
    <property type="match status" value="1"/>
</dbReference>
<gene>
    <name evidence="21" type="ORF">DNG_00240</name>
</gene>
<dbReference type="CDD" id="cd00207">
    <property type="entry name" value="fer2"/>
    <property type="match status" value="1"/>
</dbReference>
<name>A0AAE8MQH2_9PEZI</name>
<dbReference type="PROSITE" id="PS51085">
    <property type="entry name" value="2FE2S_FER_2"/>
    <property type="match status" value="1"/>
</dbReference>
<evidence type="ECO:0000256" key="4">
    <source>
        <dbReference type="ARBA" id="ARBA00011421"/>
    </source>
</evidence>
<evidence type="ECO:0000259" key="20">
    <source>
        <dbReference type="PROSITE" id="PS51379"/>
    </source>
</evidence>
<comment type="pathway">
    <text evidence="2 18">Carbohydrate metabolism; tricarboxylic acid cycle; fumarate from succinate (eukaryal route): step 1/1.</text>
</comment>
<dbReference type="InterPro" id="IPR009051">
    <property type="entry name" value="Helical_ferredxn"/>
</dbReference>
<feature type="domain" description="2Fe-2S ferredoxin-type" evidence="19">
    <location>
        <begin position="68"/>
        <end position="144"/>
    </location>
</feature>
<keyword evidence="10 18" id="KW-0001">2Fe-2S</keyword>
<dbReference type="GO" id="GO:0005743">
    <property type="term" value="C:mitochondrial inner membrane"/>
    <property type="evidence" value="ECO:0007669"/>
    <property type="project" value="UniProtKB-SubCell"/>
</dbReference>
<dbReference type="GO" id="GO:0051538">
    <property type="term" value="F:3 iron, 4 sulfur cluster binding"/>
    <property type="evidence" value="ECO:0007669"/>
    <property type="project" value="UniProtKB-KW"/>
</dbReference>
<evidence type="ECO:0000256" key="6">
    <source>
        <dbReference type="ARBA" id="ARBA00016766"/>
    </source>
</evidence>
<organism evidence="21 22">
    <name type="scientific">Cephalotrichum gorgonifer</name>
    <dbReference type="NCBI Taxonomy" id="2041049"/>
    <lineage>
        <taxon>Eukaryota</taxon>
        <taxon>Fungi</taxon>
        <taxon>Dikarya</taxon>
        <taxon>Ascomycota</taxon>
        <taxon>Pezizomycotina</taxon>
        <taxon>Sordariomycetes</taxon>
        <taxon>Hypocreomycetidae</taxon>
        <taxon>Microascales</taxon>
        <taxon>Microascaceae</taxon>
        <taxon>Cephalotrichum</taxon>
    </lineage>
</organism>
<evidence type="ECO:0000256" key="5">
    <source>
        <dbReference type="ARBA" id="ARBA00012792"/>
    </source>
</evidence>
<dbReference type="Gene3D" id="1.10.1060.10">
    <property type="entry name" value="Alpha-helical ferredoxin"/>
    <property type="match status" value="1"/>
</dbReference>
<evidence type="ECO:0000256" key="14">
    <source>
        <dbReference type="ARBA" id="ARBA00023004"/>
    </source>
</evidence>
<dbReference type="Pfam" id="PF13534">
    <property type="entry name" value="Fer4_17"/>
    <property type="match status" value="1"/>
</dbReference>
<keyword evidence="18" id="KW-0472">Membrane</keyword>
<keyword evidence="15 18" id="KW-0411">Iron-sulfur</keyword>
<accession>A0AAE8MQH2</accession>
<dbReference type="InterPro" id="IPR004489">
    <property type="entry name" value="Succ_DH/fum_Rdtase_Fe-S"/>
</dbReference>
<dbReference type="InterPro" id="IPR050573">
    <property type="entry name" value="SDH/FRD_Iron-Sulfur"/>
</dbReference>
<dbReference type="GO" id="GO:0009055">
    <property type="term" value="F:electron transfer activity"/>
    <property type="evidence" value="ECO:0007669"/>
    <property type="project" value="InterPro"/>
</dbReference>
<dbReference type="SUPFAM" id="SSF46548">
    <property type="entry name" value="alpha-helical ferredoxin"/>
    <property type="match status" value="1"/>
</dbReference>
<dbReference type="PROSITE" id="PS00197">
    <property type="entry name" value="2FE2S_FER_1"/>
    <property type="match status" value="1"/>
</dbReference>
<dbReference type="FunFam" id="3.10.20.30:FF:000007">
    <property type="entry name" value="Succinate dehydrogenase [ubiquinone] iron-sulfur subunit, mitochondrial"/>
    <property type="match status" value="1"/>
</dbReference>
<feature type="domain" description="4Fe-4S ferredoxin-type" evidence="20">
    <location>
        <begin position="188"/>
        <end position="218"/>
    </location>
</feature>
<evidence type="ECO:0000256" key="7">
    <source>
        <dbReference type="ARBA" id="ARBA00022448"/>
    </source>
</evidence>
<dbReference type="GO" id="GO:0022904">
    <property type="term" value="P:respiratory electron transport chain"/>
    <property type="evidence" value="ECO:0007669"/>
    <property type="project" value="TreeGrafter"/>
</dbReference>
<dbReference type="GO" id="GO:0051539">
    <property type="term" value="F:4 iron, 4 sulfur cluster binding"/>
    <property type="evidence" value="ECO:0007669"/>
    <property type="project" value="UniProtKB-KW"/>
</dbReference>
<comment type="catalytic activity">
    <reaction evidence="17">
        <text>a quinone + succinate = fumarate + a quinol</text>
        <dbReference type="Rhea" id="RHEA:40523"/>
        <dbReference type="ChEBI" id="CHEBI:24646"/>
        <dbReference type="ChEBI" id="CHEBI:29806"/>
        <dbReference type="ChEBI" id="CHEBI:30031"/>
        <dbReference type="ChEBI" id="CHEBI:132124"/>
        <dbReference type="EC" id="1.3.5.1"/>
    </reaction>
</comment>
<protein>
    <recommendedName>
        <fullName evidence="6 18">Succinate dehydrogenase [ubiquinone] iron-sulfur subunit, mitochondrial</fullName>
        <ecNumber evidence="5 18">1.3.5.1</ecNumber>
    </recommendedName>
</protein>
<dbReference type="GO" id="GO:0051537">
    <property type="term" value="F:2 iron, 2 sulfur cluster binding"/>
    <property type="evidence" value="ECO:0007669"/>
    <property type="project" value="UniProtKB-KW"/>
</dbReference>
<dbReference type="NCBIfam" id="TIGR00384">
    <property type="entry name" value="dhsB"/>
    <property type="match status" value="1"/>
</dbReference>